<comment type="catalytic activity">
    <reaction evidence="7">
        <text>benzylamine + O2 + H2O = benzaldehyde + H2O2 + NH4(+)</text>
        <dbReference type="Rhea" id="RHEA:59424"/>
        <dbReference type="ChEBI" id="CHEBI:15377"/>
        <dbReference type="ChEBI" id="CHEBI:15379"/>
        <dbReference type="ChEBI" id="CHEBI:16240"/>
        <dbReference type="ChEBI" id="CHEBI:17169"/>
        <dbReference type="ChEBI" id="CHEBI:28938"/>
        <dbReference type="ChEBI" id="CHEBI:225238"/>
    </reaction>
    <physiologicalReaction direction="left-to-right" evidence="7">
        <dbReference type="Rhea" id="RHEA:59425"/>
    </physiologicalReaction>
</comment>
<evidence type="ECO:0000256" key="3">
    <source>
        <dbReference type="ARBA" id="ARBA00005995"/>
    </source>
</evidence>
<dbReference type="InterPro" id="IPR002937">
    <property type="entry name" value="Amino_oxidase"/>
</dbReference>
<evidence type="ECO:0000256" key="10">
    <source>
        <dbReference type="RuleBase" id="RU362067"/>
    </source>
</evidence>
<evidence type="ECO:0000256" key="8">
    <source>
        <dbReference type="ARBA" id="ARBA00049430"/>
    </source>
</evidence>
<dbReference type="Proteomes" id="UP000663832">
    <property type="component" value="Unassembled WGS sequence"/>
</dbReference>
<dbReference type="GO" id="GO:0008131">
    <property type="term" value="F:primary methylamine oxidase activity"/>
    <property type="evidence" value="ECO:0007669"/>
    <property type="project" value="UniProtKB-ARBA"/>
</dbReference>
<comment type="function">
    <text evidence="5">Catalyzes the oxidative deamination of primary and some secondary amines such as neurotransmitters, and exogenous amines including the tertiary amine, neurotoxin 1-methyl-4-phenyl-1,2,3,6-tetrahydropyridine (MPTP), with concomitant reduction of oxygen to hydrogen peroxide and participates in the metabolism of neuroactive and vasoactive amines in the central nervous system and peripheral tissues. Preferentially degrades benzylamine and phenylethylamine.</text>
</comment>
<evidence type="ECO:0000256" key="2">
    <source>
        <dbReference type="ARBA" id="ARBA00004362"/>
    </source>
</evidence>
<evidence type="ECO:0000313" key="16">
    <source>
        <dbReference type="Proteomes" id="UP000663877"/>
    </source>
</evidence>
<comment type="cofactor">
    <cofactor evidence="1 10">
        <name>FAD</name>
        <dbReference type="ChEBI" id="CHEBI:57692"/>
    </cofactor>
</comment>
<keyword evidence="10" id="KW-0472">Membrane</keyword>
<name>A0A813XGQ8_9BILA</name>
<evidence type="ECO:0000256" key="5">
    <source>
        <dbReference type="ARBA" id="ARBA00045409"/>
    </source>
</evidence>
<evidence type="ECO:0000256" key="4">
    <source>
        <dbReference type="ARBA" id="ARBA00023002"/>
    </source>
</evidence>
<feature type="domain" description="Amine oxidase" evidence="11">
    <location>
        <begin position="56"/>
        <end position="514"/>
    </location>
</feature>
<dbReference type="PANTHER" id="PTHR43563:SF1">
    <property type="entry name" value="AMINE OXIDASE [FLAVIN-CONTAINING] B"/>
    <property type="match status" value="1"/>
</dbReference>
<dbReference type="PRINTS" id="PR00757">
    <property type="entry name" value="AMINEOXDASEF"/>
</dbReference>
<dbReference type="GO" id="GO:0097621">
    <property type="term" value="F:monoamine oxidase activity"/>
    <property type="evidence" value="ECO:0007669"/>
    <property type="project" value="UniProtKB-EC"/>
</dbReference>
<dbReference type="SUPFAM" id="SSF51905">
    <property type="entry name" value="FAD/NAD(P)-binding domain"/>
    <property type="match status" value="1"/>
</dbReference>
<keyword evidence="10" id="KW-0812">Transmembrane</keyword>
<keyword evidence="4 10" id="KW-0560">Oxidoreductase</keyword>
<dbReference type="Pfam" id="PF01593">
    <property type="entry name" value="Amino_oxidase"/>
    <property type="match status" value="1"/>
</dbReference>
<evidence type="ECO:0000256" key="6">
    <source>
        <dbReference type="ARBA" id="ARBA00048448"/>
    </source>
</evidence>
<dbReference type="EC" id="1.4.3.-" evidence="10"/>
<evidence type="ECO:0000313" key="14">
    <source>
        <dbReference type="EMBL" id="CAF0930433.1"/>
    </source>
</evidence>
<evidence type="ECO:0000256" key="7">
    <source>
        <dbReference type="ARBA" id="ARBA00049354"/>
    </source>
</evidence>
<proteinExistence type="inferred from homology"/>
<evidence type="ECO:0000256" key="1">
    <source>
        <dbReference type="ARBA" id="ARBA00001974"/>
    </source>
</evidence>
<organism evidence="13 16">
    <name type="scientific">Adineta steineri</name>
    <dbReference type="NCBI Taxonomy" id="433720"/>
    <lineage>
        <taxon>Eukaryota</taxon>
        <taxon>Metazoa</taxon>
        <taxon>Spiralia</taxon>
        <taxon>Gnathifera</taxon>
        <taxon>Rotifera</taxon>
        <taxon>Eurotatoria</taxon>
        <taxon>Bdelloidea</taxon>
        <taxon>Adinetida</taxon>
        <taxon>Adinetidae</taxon>
        <taxon>Adineta</taxon>
    </lineage>
</organism>
<keyword evidence="10" id="KW-0285">Flavoprotein</keyword>
<protein>
    <recommendedName>
        <fullName evidence="10">Amine oxidase</fullName>
        <ecNumber evidence="10">1.4.3.-</ecNumber>
    </recommendedName>
</protein>
<feature type="binding site" evidence="9">
    <location>
        <begin position="80"/>
        <end position="81"/>
    </location>
    <ligand>
        <name>FAD</name>
        <dbReference type="ChEBI" id="CHEBI:57692"/>
    </ligand>
</feature>
<dbReference type="EMBL" id="CAJNOI010000027">
    <property type="protein sequence ID" value="CAF0864586.1"/>
    <property type="molecule type" value="Genomic_DNA"/>
</dbReference>
<evidence type="ECO:0000313" key="12">
    <source>
        <dbReference type="EMBL" id="CAF0836604.1"/>
    </source>
</evidence>
<feature type="transmembrane region" description="Helical" evidence="10">
    <location>
        <begin position="6"/>
        <end position="34"/>
    </location>
</feature>
<feature type="binding site" evidence="9">
    <location>
        <position position="57"/>
    </location>
    <ligand>
        <name>FAD</name>
        <dbReference type="ChEBI" id="CHEBI:57692"/>
    </ligand>
</feature>
<dbReference type="OrthoDB" id="5046242at2759"/>
<dbReference type="InterPro" id="IPR036188">
    <property type="entry name" value="FAD/NAD-bd_sf"/>
</dbReference>
<evidence type="ECO:0000259" key="11">
    <source>
        <dbReference type="Pfam" id="PF01593"/>
    </source>
</evidence>
<comment type="caution">
    <text evidence="13">The sequence shown here is derived from an EMBL/GenBank/DDBJ whole genome shotgun (WGS) entry which is preliminary data.</text>
</comment>
<gene>
    <name evidence="13" type="ORF">BJG266_LOCUS8565</name>
    <name evidence="14" type="ORF">QVE165_LOCUS11068</name>
    <name evidence="12" type="ORF">QVE165_LOCUS6078</name>
</gene>
<keyword evidence="15" id="KW-1185">Reference proteome</keyword>
<dbReference type="Proteomes" id="UP000663877">
    <property type="component" value="Unassembled WGS sequence"/>
</dbReference>
<accession>A0A813XGQ8</accession>
<sequence>MAITSQIIVFALITALLLTIAATIILSLIPTFIANRSVTPKTNTKALRIAVVGAGISGLNVGLTLLDSNLFSTKNIIIYEANSIVGGRMHTKHWTTDSQTSEWCGEYLDTNYYSMISLINRFNIQLLDTFAIANSLYNTTYYFLKRYYTTTQAWTDYKVVESTIIQQLEQIGSINYSQSNTYGRYFDNLSLYDWIEKYVPNGHQSNFGEYLDSAYLQEYGLDTQKLNSIQFLKTIDPSSQPANGPLSIYGLSDQRFRMIGGNDQLPITVAQHLTDNGIKIQLNHNLTKIVKLANKKYRLTFSDNNAYTFDHVILTIPTTTLKYVDYSQAQFDTLKQRVINELVYGTNTKVNLQFTKRFWYDESSDGVIYTDLPFLNSWEETLGQQGTTGIIVLLTGGAEGLAFNPRTGFDSISSSEGSVSTNVYIQNFLSDLDEIWFNASKYYTGLATVSAPWYDNHYLGSYPAYTLNQYSTLRGYEKQRQGNVHFAGDYTSSDYLGLMEGAVAEGARAANEIIYDYK</sequence>
<dbReference type="InterPro" id="IPR050703">
    <property type="entry name" value="Flavin_MAO"/>
</dbReference>
<evidence type="ECO:0000256" key="9">
    <source>
        <dbReference type="PIRSR" id="PIRSR601613-1"/>
    </source>
</evidence>
<keyword evidence="10" id="KW-1133">Transmembrane helix</keyword>
<dbReference type="AlphaFoldDB" id="A0A813XGQ8"/>
<comment type="similarity">
    <text evidence="3 10">Belongs to the flavin monoamine oxidase family.</text>
</comment>
<comment type="catalytic activity">
    <reaction evidence="8">
        <text>N-acetylputrescine + O2 + H2O = 4-acetamidobutanal + H2O2 + NH4(+)</text>
        <dbReference type="Rhea" id="RHEA:70283"/>
        <dbReference type="ChEBI" id="CHEBI:7386"/>
        <dbReference type="ChEBI" id="CHEBI:15377"/>
        <dbReference type="ChEBI" id="CHEBI:15379"/>
        <dbReference type="ChEBI" id="CHEBI:16240"/>
        <dbReference type="ChEBI" id="CHEBI:28938"/>
        <dbReference type="ChEBI" id="CHEBI:58263"/>
    </reaction>
    <physiologicalReaction direction="left-to-right" evidence="8">
        <dbReference type="Rhea" id="RHEA:70284"/>
    </physiologicalReaction>
</comment>
<comment type="subcellular location">
    <subcellularLocation>
        <location evidence="2">Mitochondrion outer membrane</location>
        <topology evidence="2">Single-pass type IV membrane protein</topology>
        <orientation evidence="2">Cytoplasmic side</orientation>
    </subcellularLocation>
</comment>
<evidence type="ECO:0000313" key="15">
    <source>
        <dbReference type="Proteomes" id="UP000663832"/>
    </source>
</evidence>
<reference evidence="13" key="1">
    <citation type="submission" date="2021-02" db="EMBL/GenBank/DDBJ databases">
        <authorList>
            <person name="Nowell W R."/>
        </authorList>
    </citation>
    <scope>NUCLEOTIDE SEQUENCE</scope>
</reference>
<dbReference type="Gene3D" id="1.10.405.10">
    <property type="entry name" value="Guanine Nucleotide Dissociation Inhibitor, domain 1"/>
    <property type="match status" value="1"/>
</dbReference>
<evidence type="ECO:0000313" key="13">
    <source>
        <dbReference type="EMBL" id="CAF0864586.1"/>
    </source>
</evidence>
<keyword evidence="10" id="KW-0274">FAD</keyword>
<dbReference type="Gene3D" id="3.50.50.60">
    <property type="entry name" value="FAD/NAD(P)-binding domain"/>
    <property type="match status" value="1"/>
</dbReference>
<dbReference type="InterPro" id="IPR001613">
    <property type="entry name" value="Flavin_amine_oxidase"/>
</dbReference>
<dbReference type="PANTHER" id="PTHR43563">
    <property type="entry name" value="AMINE OXIDASE"/>
    <property type="match status" value="1"/>
</dbReference>
<dbReference type="EMBL" id="CAJNOM010000025">
    <property type="protein sequence ID" value="CAF0836604.1"/>
    <property type="molecule type" value="Genomic_DNA"/>
</dbReference>
<dbReference type="EMBL" id="CAJNOM010000053">
    <property type="protein sequence ID" value="CAF0930433.1"/>
    <property type="molecule type" value="Genomic_DNA"/>
</dbReference>
<dbReference type="Gene3D" id="3.90.660.10">
    <property type="match status" value="1"/>
</dbReference>
<dbReference type="GO" id="GO:0005741">
    <property type="term" value="C:mitochondrial outer membrane"/>
    <property type="evidence" value="ECO:0007669"/>
    <property type="project" value="UniProtKB-SubCell"/>
</dbReference>
<comment type="catalytic activity">
    <reaction evidence="6">
        <text>a secondary aliphatic amine + O2 + H2O = a primary amine + an aldehyde + H2O2</text>
        <dbReference type="Rhea" id="RHEA:26414"/>
        <dbReference type="ChEBI" id="CHEBI:15377"/>
        <dbReference type="ChEBI" id="CHEBI:15379"/>
        <dbReference type="ChEBI" id="CHEBI:16240"/>
        <dbReference type="ChEBI" id="CHEBI:17478"/>
        <dbReference type="ChEBI" id="CHEBI:58855"/>
        <dbReference type="ChEBI" id="CHEBI:65296"/>
        <dbReference type="EC" id="1.4.3.4"/>
    </reaction>
</comment>